<dbReference type="Pfam" id="PF02209">
    <property type="entry name" value="VHP"/>
    <property type="match status" value="1"/>
</dbReference>
<evidence type="ECO:0000313" key="11">
    <source>
        <dbReference type="RefSeq" id="XP_014673909.1"/>
    </source>
</evidence>
<keyword evidence="8" id="KW-1185">Reference proteome</keyword>
<feature type="region of interest" description="Disordered" evidence="5">
    <location>
        <begin position="584"/>
        <end position="604"/>
    </location>
</feature>
<feature type="compositionally biased region" description="Basic and acidic residues" evidence="5">
    <location>
        <begin position="268"/>
        <end position="280"/>
    </location>
</feature>
<feature type="region of interest" description="Disordered" evidence="5">
    <location>
        <begin position="549"/>
        <end position="571"/>
    </location>
</feature>
<dbReference type="Gene3D" id="1.10.950.10">
    <property type="entry name" value="Villin headpiece domain"/>
    <property type="match status" value="1"/>
</dbReference>
<evidence type="ECO:0000313" key="9">
    <source>
        <dbReference type="RefSeq" id="XP_014673906.1"/>
    </source>
</evidence>
<dbReference type="Pfam" id="PF00412">
    <property type="entry name" value="LIM"/>
    <property type="match status" value="4"/>
</dbReference>
<dbReference type="Gene3D" id="2.10.110.10">
    <property type="entry name" value="Cysteine Rich Protein"/>
    <property type="match status" value="4"/>
</dbReference>
<accession>A0ABM1ENY8</accession>
<dbReference type="InterPro" id="IPR051618">
    <property type="entry name" value="Actin-binding_LIM"/>
</dbReference>
<dbReference type="PANTHER" id="PTHR24213:SF9">
    <property type="entry name" value="UNCOORDINATED 115A, ISOFORM B-RELATED"/>
    <property type="match status" value="1"/>
</dbReference>
<evidence type="ECO:0000313" key="10">
    <source>
        <dbReference type="RefSeq" id="XP_014673908.1"/>
    </source>
</evidence>
<evidence type="ECO:0000259" key="6">
    <source>
        <dbReference type="PROSITE" id="PS50023"/>
    </source>
</evidence>
<evidence type="ECO:0000313" key="8">
    <source>
        <dbReference type="Proteomes" id="UP000695022"/>
    </source>
</evidence>
<keyword evidence="3 4" id="KW-0440">LIM domain</keyword>
<dbReference type="PROSITE" id="PS51089">
    <property type="entry name" value="HP"/>
    <property type="match status" value="1"/>
</dbReference>
<dbReference type="PROSITE" id="PS50023">
    <property type="entry name" value="LIM_DOMAIN_2"/>
    <property type="match status" value="3"/>
</dbReference>
<dbReference type="RefSeq" id="XP_014673908.1">
    <property type="nucleotide sequence ID" value="XM_014818422.1"/>
</dbReference>
<feature type="domain" description="LIM zinc-binding" evidence="6">
    <location>
        <begin position="148"/>
        <end position="207"/>
    </location>
</feature>
<dbReference type="InterPro" id="IPR036886">
    <property type="entry name" value="Villin_headpiece_dom_sf"/>
</dbReference>
<evidence type="ECO:0000256" key="2">
    <source>
        <dbReference type="ARBA" id="ARBA00022833"/>
    </source>
</evidence>
<reference evidence="9 10" key="1">
    <citation type="submission" date="2025-05" db="UniProtKB">
        <authorList>
            <consortium name="RefSeq"/>
        </authorList>
    </citation>
    <scope>IDENTIFICATION</scope>
</reference>
<proteinExistence type="predicted"/>
<dbReference type="SMART" id="SM00153">
    <property type="entry name" value="VHP"/>
    <property type="match status" value="1"/>
</dbReference>
<feature type="domain" description="HP" evidence="7">
    <location>
        <begin position="632"/>
        <end position="698"/>
    </location>
</feature>
<dbReference type="RefSeq" id="XP_014673909.1">
    <property type="nucleotide sequence ID" value="XM_014818423.1"/>
</dbReference>
<dbReference type="PANTHER" id="PTHR24213">
    <property type="entry name" value="ACTIN-BINDING LIM PROTEIN"/>
    <property type="match status" value="1"/>
</dbReference>
<evidence type="ECO:0000256" key="1">
    <source>
        <dbReference type="ARBA" id="ARBA00022723"/>
    </source>
</evidence>
<feature type="domain" description="LIM zinc-binding" evidence="6">
    <location>
        <begin position="4"/>
        <end position="63"/>
    </location>
</feature>
<dbReference type="SUPFAM" id="SSF47050">
    <property type="entry name" value="VHP, Villin headpiece domain"/>
    <property type="match status" value="1"/>
</dbReference>
<dbReference type="PROSITE" id="PS00478">
    <property type="entry name" value="LIM_DOMAIN_1"/>
    <property type="match status" value="4"/>
</dbReference>
<feature type="compositionally biased region" description="Polar residues" evidence="5">
    <location>
        <begin position="285"/>
        <end position="298"/>
    </location>
</feature>
<feature type="region of interest" description="Disordered" evidence="5">
    <location>
        <begin position="266"/>
        <end position="304"/>
    </location>
</feature>
<evidence type="ECO:0000259" key="7">
    <source>
        <dbReference type="PROSITE" id="PS51089"/>
    </source>
</evidence>
<feature type="domain" description="LIM zinc-binding" evidence="6">
    <location>
        <begin position="64"/>
        <end position="123"/>
    </location>
</feature>
<organism evidence="8 11">
    <name type="scientific">Priapulus caudatus</name>
    <name type="common">Priapulid worm</name>
    <dbReference type="NCBI Taxonomy" id="37621"/>
    <lineage>
        <taxon>Eukaryota</taxon>
        <taxon>Metazoa</taxon>
        <taxon>Ecdysozoa</taxon>
        <taxon>Scalidophora</taxon>
        <taxon>Priapulida</taxon>
        <taxon>Priapulimorpha</taxon>
        <taxon>Priapulimorphida</taxon>
        <taxon>Priapulidae</taxon>
        <taxon>Priapulus</taxon>
    </lineage>
</organism>
<evidence type="ECO:0000256" key="4">
    <source>
        <dbReference type="PROSITE-ProRule" id="PRU00125"/>
    </source>
</evidence>
<dbReference type="SUPFAM" id="SSF57716">
    <property type="entry name" value="Glucocorticoid receptor-like (DNA-binding domain)"/>
    <property type="match status" value="6"/>
</dbReference>
<dbReference type="InterPro" id="IPR003128">
    <property type="entry name" value="Villin_headpiece"/>
</dbReference>
<feature type="region of interest" description="Disordered" evidence="5">
    <location>
        <begin position="483"/>
        <end position="529"/>
    </location>
</feature>
<evidence type="ECO:0000256" key="3">
    <source>
        <dbReference type="ARBA" id="ARBA00023038"/>
    </source>
</evidence>
<dbReference type="InterPro" id="IPR001781">
    <property type="entry name" value="Znf_LIM"/>
</dbReference>
<dbReference type="CDD" id="cd09329">
    <property type="entry name" value="LIM3_abLIM"/>
    <property type="match status" value="1"/>
</dbReference>
<keyword evidence="1 4" id="KW-0479">Metal-binding</keyword>
<evidence type="ECO:0000256" key="5">
    <source>
        <dbReference type="SAM" id="MobiDB-lite"/>
    </source>
</evidence>
<gene>
    <name evidence="9 10 11" type="primary">LOC106814136</name>
</gene>
<keyword evidence="2 4" id="KW-0862">Zinc</keyword>
<name>A0ABM1ENY8_PRICU</name>
<dbReference type="RefSeq" id="XP_014673906.1">
    <property type="nucleotide sequence ID" value="XM_014818420.1"/>
</dbReference>
<dbReference type="GeneID" id="106814136"/>
<dbReference type="CDD" id="cd09327">
    <property type="entry name" value="LIM1_abLIM"/>
    <property type="match status" value="1"/>
</dbReference>
<dbReference type="SMART" id="SM00132">
    <property type="entry name" value="LIM"/>
    <property type="match status" value="4"/>
</dbReference>
<sequence>MGKVPCAACKKKCKGEVLKVQDKHYHIDCFRCKTCKKSLAAGGFFCKEGNYYCADDYQTQFGTRCAKCNDYVEGEVVTALGRTYHQNCLLCATCGKAFPPGEKVTFRDGKSMCENCLNRLPSPPVSPVREAPKGATAAEPQEPPLPFIECAGCNKALQDGHAVLALDKHWHEDCFRCTSCNQILHGEYMGREGQPYCENDYQNLFGVHCAGCLQYITGRVLQAGDQHYHPECSCCGRCGEVFTEGQEMFLQGSEIWHPHCSSVKKPRGSIDHSGSERSFSRDSSPYNSLSRKYSTPQEPNKYEPKFDVDFGSKIYIESYMMPEPFEPFDRLKTTISAKPPKSPHFYRPEKLNFGSKGIYARLSGAPRTAMAVLADTCKETVARPRSPSMNNEEPINLAHFPGAHVPSGEEVAHPKIERDDWPAPPYAPVLLKRDGVDGKVEADDEDEVQEDPRIKKEEEMLSKINSGMSDIFLKDIKEKKAKMQQKPVKVDPRNASRVASAKKELPIPQRYESPVNASPSRVSDHPRPWLMDDASTFSRGTVYRSSMPGLIQQHGDPSPGRGMTSPKSATLPGNVRAAVLNDTRDTRSSHSAYSDSEADQVFTDGPERNGYDVYEKYPNAVHHRRSLPNIGSDPPKLYPYQDLVTSNKNKLADDIDRGHLEHHLAGEEFQKLFKMTPIEFYKLPLWKRHAVKKRLQLF</sequence>
<dbReference type="CDD" id="cd09328">
    <property type="entry name" value="LIM2_abLIM"/>
    <property type="match status" value="1"/>
</dbReference>
<protein>
    <submittedName>
        <fullName evidence="9 10">Actin-binding LIM protein 1-like isoform X1</fullName>
    </submittedName>
</protein>
<dbReference type="Proteomes" id="UP000695022">
    <property type="component" value="Unplaced"/>
</dbReference>